<evidence type="ECO:0000259" key="9">
    <source>
        <dbReference type="PROSITE" id="PS51195"/>
    </source>
</evidence>
<evidence type="ECO:0000259" key="8">
    <source>
        <dbReference type="PROSITE" id="PS51194"/>
    </source>
</evidence>
<feature type="domain" description="Helicase ATP-binding" evidence="7">
    <location>
        <begin position="53"/>
        <end position="222"/>
    </location>
</feature>
<keyword evidence="3" id="KW-0378">Hydrolase</keyword>
<evidence type="ECO:0000256" key="1">
    <source>
        <dbReference type="ARBA" id="ARBA00012552"/>
    </source>
</evidence>
<dbReference type="InterPro" id="IPR014001">
    <property type="entry name" value="Helicase_ATP-bd"/>
</dbReference>
<comment type="caution">
    <text evidence="10">The sequence shown here is derived from an EMBL/GenBank/DDBJ whole genome shotgun (WGS) entry which is preliminary data.</text>
</comment>
<dbReference type="Pfam" id="PF00271">
    <property type="entry name" value="Helicase_C"/>
    <property type="match status" value="1"/>
</dbReference>
<dbReference type="GO" id="GO:0003724">
    <property type="term" value="F:RNA helicase activity"/>
    <property type="evidence" value="ECO:0007669"/>
    <property type="project" value="UniProtKB-EC"/>
</dbReference>
<evidence type="ECO:0000256" key="4">
    <source>
        <dbReference type="ARBA" id="ARBA00022806"/>
    </source>
</evidence>
<dbReference type="GO" id="GO:0005829">
    <property type="term" value="C:cytosol"/>
    <property type="evidence" value="ECO:0007669"/>
    <property type="project" value="TreeGrafter"/>
</dbReference>
<evidence type="ECO:0000256" key="2">
    <source>
        <dbReference type="ARBA" id="ARBA00022741"/>
    </source>
</evidence>
<accession>A0AA36H386</accession>
<feature type="short sequence motif" description="Q motif" evidence="6">
    <location>
        <begin position="22"/>
        <end position="50"/>
    </location>
</feature>
<feature type="domain" description="Helicase C-terminal" evidence="8">
    <location>
        <begin position="248"/>
        <end position="395"/>
    </location>
</feature>
<dbReference type="PANTHER" id="PTHR47959:SF1">
    <property type="entry name" value="ATP-DEPENDENT RNA HELICASE DBPA"/>
    <property type="match status" value="1"/>
</dbReference>
<evidence type="ECO:0000259" key="7">
    <source>
        <dbReference type="PROSITE" id="PS51192"/>
    </source>
</evidence>
<dbReference type="InterPro" id="IPR014014">
    <property type="entry name" value="RNA_helicase_DEAD_Q_motif"/>
</dbReference>
<dbReference type="SMART" id="SM00490">
    <property type="entry name" value="HELICc"/>
    <property type="match status" value="1"/>
</dbReference>
<evidence type="ECO:0000256" key="6">
    <source>
        <dbReference type="PROSITE-ProRule" id="PRU00552"/>
    </source>
</evidence>
<feature type="domain" description="DEAD-box RNA helicase Q" evidence="9">
    <location>
        <begin position="22"/>
        <end position="50"/>
    </location>
</feature>
<dbReference type="GO" id="GO:0016787">
    <property type="term" value="F:hydrolase activity"/>
    <property type="evidence" value="ECO:0007669"/>
    <property type="project" value="UniProtKB-KW"/>
</dbReference>
<evidence type="ECO:0000313" key="11">
    <source>
        <dbReference type="Proteomes" id="UP001176961"/>
    </source>
</evidence>
<dbReference type="PROSITE" id="PS51192">
    <property type="entry name" value="HELICASE_ATP_BIND_1"/>
    <property type="match status" value="1"/>
</dbReference>
<dbReference type="SMART" id="SM00487">
    <property type="entry name" value="DEXDc"/>
    <property type="match status" value="1"/>
</dbReference>
<dbReference type="PROSITE" id="PS51194">
    <property type="entry name" value="HELICASE_CTER"/>
    <property type="match status" value="1"/>
</dbReference>
<dbReference type="EMBL" id="CATQJL010000305">
    <property type="protein sequence ID" value="CAJ0602864.1"/>
    <property type="molecule type" value="Genomic_DNA"/>
</dbReference>
<dbReference type="PROSITE" id="PS51195">
    <property type="entry name" value="Q_MOTIF"/>
    <property type="match status" value="1"/>
</dbReference>
<dbReference type="GO" id="GO:0043186">
    <property type="term" value="C:P granule"/>
    <property type="evidence" value="ECO:0007669"/>
    <property type="project" value="UniProtKB-ARBA"/>
</dbReference>
<sequence>MEFHEVIDVDANQRTDDVKCVGTFESLMISPSTVANLRNSGFRIPSPVQLKAIPTGIAGIDMLVQAKSGTGKTLVFAVLAVENLNLQSEVVQKIIVAPTREIATQIKDVIRKIAHFKTRIGVLVGGTPVHLDVQALKRGVHIVVGTTGRICQMAQNGHLNMENIDLFVLDEADKLMEDCFQKDINYLFSALPPSRQVAVFSATYPRGLDQLLCKFMRNASLIRLNSDDVQLIGIKQYALLCDGAVSDCLVRLLKTVQFSQALIFCNLHQRCEPIHQFLEDAGFIAASISAQISQKDRDNVIERLKQNKLKVLVSTDLTARGIDASNVNLVVSLETAISAETYFHRIGRAARYGGYGAAVSLLADHREFTRFKAMVMKAGINVRLMGLAETPPDLTTNQSYFEQCPKLSSVEDAASLLTKEGKNTNDTLFSGSRSDHLNISPSSHKTVYDRSTIIEIGRNSGYLLAPHIIDWVTSIGLSRGVDTATIKHNGHCAKSVHTNCQMEPEVNKHHSSPSLSSTAAIKYKFIPSRAKAKKKFYMRGELLSIRDSVTMDCWKKYAQRKFDMSVEPFVDKRSLDILTDKAVGKKDSDFDGEEMCLPPTSSSVGRLASKPVKRYSRKDLIAIQNAVPKKAWLPYVKARWETNEEPFELNQYLRCSFEEQLRRKRDIEKKQRTEMMKIRQKAQMEKPKLCAFSRTSSYASVRETSFETFSSRIEKCFAQLRLANDGSQHVGPVVPLRDSPDLWGRKVRHYISCLNNHAKLFNYDVQREAGRICEGGTGVGDEMLSSSMPSTKAEKCESSECLNEAAVGCVDADMVEDPPSTYIASSAAEQKDHPMLTDIDNLSFYSCQSYAEEATEADEAEDENNVFPSLVDSEKCSSHYLDTEDSFLSEGEEAELERFAQEYKRNVDFGLVFSSYLHLLKKRYH</sequence>
<keyword evidence="11" id="KW-1185">Reference proteome</keyword>
<dbReference type="InterPro" id="IPR000629">
    <property type="entry name" value="RNA-helicase_DEAD-box_CS"/>
</dbReference>
<dbReference type="Gene3D" id="3.40.50.300">
    <property type="entry name" value="P-loop containing nucleotide triphosphate hydrolases"/>
    <property type="match status" value="2"/>
</dbReference>
<evidence type="ECO:0000256" key="5">
    <source>
        <dbReference type="ARBA" id="ARBA00022840"/>
    </source>
</evidence>
<organism evidence="10 11">
    <name type="scientific">Cylicocyclus nassatus</name>
    <name type="common">Nematode worm</name>
    <dbReference type="NCBI Taxonomy" id="53992"/>
    <lineage>
        <taxon>Eukaryota</taxon>
        <taxon>Metazoa</taxon>
        <taxon>Ecdysozoa</taxon>
        <taxon>Nematoda</taxon>
        <taxon>Chromadorea</taxon>
        <taxon>Rhabditida</taxon>
        <taxon>Rhabditina</taxon>
        <taxon>Rhabditomorpha</taxon>
        <taxon>Strongyloidea</taxon>
        <taxon>Strongylidae</taxon>
        <taxon>Cylicocyclus</taxon>
    </lineage>
</organism>
<dbReference type="InterPro" id="IPR001650">
    <property type="entry name" value="Helicase_C-like"/>
</dbReference>
<dbReference type="SUPFAM" id="SSF52540">
    <property type="entry name" value="P-loop containing nucleoside triphosphate hydrolases"/>
    <property type="match status" value="1"/>
</dbReference>
<dbReference type="Pfam" id="PF00270">
    <property type="entry name" value="DEAD"/>
    <property type="match status" value="1"/>
</dbReference>
<dbReference type="EC" id="3.6.4.13" evidence="1"/>
<dbReference type="AlphaFoldDB" id="A0AA36H386"/>
<dbReference type="PROSITE" id="PS00039">
    <property type="entry name" value="DEAD_ATP_HELICASE"/>
    <property type="match status" value="1"/>
</dbReference>
<dbReference type="CDD" id="cd18787">
    <property type="entry name" value="SF2_C_DEAD"/>
    <property type="match status" value="1"/>
</dbReference>
<reference evidence="10" key="1">
    <citation type="submission" date="2023-07" db="EMBL/GenBank/DDBJ databases">
        <authorList>
            <consortium name="CYATHOMIX"/>
        </authorList>
    </citation>
    <scope>NUCLEOTIDE SEQUENCE</scope>
    <source>
        <strain evidence="10">N/A</strain>
    </source>
</reference>
<proteinExistence type="predicted"/>
<dbReference type="InterPro" id="IPR011545">
    <property type="entry name" value="DEAD/DEAH_box_helicase_dom"/>
</dbReference>
<protein>
    <recommendedName>
        <fullName evidence="1">RNA helicase</fullName>
        <ecNumber evidence="1">3.6.4.13</ecNumber>
    </recommendedName>
</protein>
<dbReference type="GO" id="GO:0003676">
    <property type="term" value="F:nucleic acid binding"/>
    <property type="evidence" value="ECO:0007669"/>
    <property type="project" value="InterPro"/>
</dbReference>
<keyword evidence="5" id="KW-0067">ATP-binding</keyword>
<dbReference type="InterPro" id="IPR027417">
    <property type="entry name" value="P-loop_NTPase"/>
</dbReference>
<evidence type="ECO:0000313" key="10">
    <source>
        <dbReference type="EMBL" id="CAJ0602864.1"/>
    </source>
</evidence>
<dbReference type="PANTHER" id="PTHR47959">
    <property type="entry name" value="ATP-DEPENDENT RNA HELICASE RHLE-RELATED"/>
    <property type="match status" value="1"/>
</dbReference>
<dbReference type="Proteomes" id="UP001176961">
    <property type="component" value="Unassembled WGS sequence"/>
</dbReference>
<dbReference type="GO" id="GO:0005524">
    <property type="term" value="F:ATP binding"/>
    <property type="evidence" value="ECO:0007669"/>
    <property type="project" value="UniProtKB-KW"/>
</dbReference>
<keyword evidence="4" id="KW-0347">Helicase</keyword>
<name>A0AA36H386_CYLNA</name>
<dbReference type="InterPro" id="IPR050079">
    <property type="entry name" value="DEAD_box_RNA_helicase"/>
</dbReference>
<gene>
    <name evidence="10" type="ORF">CYNAS_LOCUS14847</name>
</gene>
<keyword evidence="2" id="KW-0547">Nucleotide-binding</keyword>
<evidence type="ECO:0000256" key="3">
    <source>
        <dbReference type="ARBA" id="ARBA00022801"/>
    </source>
</evidence>